<evidence type="ECO:0000256" key="5">
    <source>
        <dbReference type="ARBA" id="ARBA00023163"/>
    </source>
</evidence>
<dbReference type="Pfam" id="PF23121">
    <property type="entry name" value="SPOC_AIPP2"/>
    <property type="match status" value="1"/>
</dbReference>
<keyword evidence="1" id="KW-0479">Metal-binding</keyword>
<evidence type="ECO:0000259" key="7">
    <source>
        <dbReference type="Pfam" id="PF23121"/>
    </source>
</evidence>
<dbReference type="Proteomes" id="UP001341840">
    <property type="component" value="Unassembled WGS sequence"/>
</dbReference>
<evidence type="ECO:0000256" key="6">
    <source>
        <dbReference type="SAM" id="MobiDB-lite"/>
    </source>
</evidence>
<gene>
    <name evidence="8" type="ORF">PIB30_068794</name>
</gene>
<proteinExistence type="predicted"/>
<dbReference type="SUPFAM" id="SSF57903">
    <property type="entry name" value="FYVE/PHD zinc finger"/>
    <property type="match status" value="1"/>
</dbReference>
<keyword evidence="3" id="KW-0862">Zinc</keyword>
<reference evidence="8 9" key="1">
    <citation type="journal article" date="2023" name="Plants (Basel)">
        <title>Bridging the Gap: Combining Genomics and Transcriptomics Approaches to Understand Stylosanthes scabra, an Orphan Legume from the Brazilian Caatinga.</title>
        <authorList>
            <person name="Ferreira-Neto J.R.C."/>
            <person name="da Silva M.D."/>
            <person name="Binneck E."/>
            <person name="de Melo N.F."/>
            <person name="da Silva R.H."/>
            <person name="de Melo A.L.T.M."/>
            <person name="Pandolfi V."/>
            <person name="Bustamante F.O."/>
            <person name="Brasileiro-Vidal A.C."/>
            <person name="Benko-Iseppon A.M."/>
        </authorList>
    </citation>
    <scope>NUCLEOTIDE SEQUENCE [LARGE SCALE GENOMIC DNA]</scope>
    <source>
        <tissue evidence="8">Leaves</tissue>
    </source>
</reference>
<sequence>MTTATTMQQQSSTIEPCDVCGDTGFSEVIVTCTKCKVTREHCYCMQTVLNSIPKQWICDSCQSKGDTPSPCNVNRSPDWEAPKRKKSAPTPKVKFLPPDEVMKLSPGNLSPKPFPARSNLFVTRKTSAKSRNGISKIPSVAPKSNQCNSPIALKKPPRNVGVSKNPVTHQHASDLISKGGILSAATEHHNIEKNGDQSIQENLNLFKFLPSSIAAWKGCFVASGNTYDGFEAHPPSTVNSKAYKFSRRMPQILQLESLPRLDVITDVFQNDCPDLQDIALYFFPSHENERSRKNFSSMIEFMNAEKTMLRCSIQGVELLVFTSNLLSMHSRGTIATATVHIGCFLWGVFRQSKIGKATETLADMEPVDMDVDMIGGKDIVEKIDRVVNVDRPSVRFSLSTSKKEEMKAIASSNIFLQGKPTWSTKPRMKTKKLSLKPLAQISVKKEVEPYPLINPVGPPPGFEGFKFTCKSEATEGRSESQPPGFEGFKFTCKSEATELRSESNGTCSVGVSGQGIVQPSKYNKL</sequence>
<name>A0ABU6VP15_9FABA</name>
<evidence type="ECO:0000313" key="8">
    <source>
        <dbReference type="EMBL" id="MED6174418.1"/>
    </source>
</evidence>
<evidence type="ECO:0000256" key="3">
    <source>
        <dbReference type="ARBA" id="ARBA00022833"/>
    </source>
</evidence>
<dbReference type="PANTHER" id="PTHR33304:SF36">
    <property type="entry name" value="GB|AAF26970.1-RELATED"/>
    <property type="match status" value="1"/>
</dbReference>
<feature type="region of interest" description="Disordered" evidence="6">
    <location>
        <begin position="125"/>
        <end position="148"/>
    </location>
</feature>
<keyword evidence="2" id="KW-0863">Zinc-finger</keyword>
<feature type="domain" description="AIPP2-like SPOC-like" evidence="7">
    <location>
        <begin position="216"/>
        <end position="349"/>
    </location>
</feature>
<feature type="region of interest" description="Disordered" evidence="6">
    <location>
        <begin position="64"/>
        <end position="109"/>
    </location>
</feature>
<keyword evidence="4" id="KW-0805">Transcription regulation</keyword>
<accession>A0ABU6VP15</accession>
<organism evidence="8 9">
    <name type="scientific">Stylosanthes scabra</name>
    <dbReference type="NCBI Taxonomy" id="79078"/>
    <lineage>
        <taxon>Eukaryota</taxon>
        <taxon>Viridiplantae</taxon>
        <taxon>Streptophyta</taxon>
        <taxon>Embryophyta</taxon>
        <taxon>Tracheophyta</taxon>
        <taxon>Spermatophyta</taxon>
        <taxon>Magnoliopsida</taxon>
        <taxon>eudicotyledons</taxon>
        <taxon>Gunneridae</taxon>
        <taxon>Pentapetalae</taxon>
        <taxon>rosids</taxon>
        <taxon>fabids</taxon>
        <taxon>Fabales</taxon>
        <taxon>Fabaceae</taxon>
        <taxon>Papilionoideae</taxon>
        <taxon>50 kb inversion clade</taxon>
        <taxon>dalbergioids sensu lato</taxon>
        <taxon>Dalbergieae</taxon>
        <taxon>Pterocarpus clade</taxon>
        <taxon>Stylosanthes</taxon>
    </lineage>
</organism>
<evidence type="ECO:0000256" key="4">
    <source>
        <dbReference type="ARBA" id="ARBA00023015"/>
    </source>
</evidence>
<dbReference type="Gene3D" id="3.30.40.10">
    <property type="entry name" value="Zinc/RING finger domain, C3HC4 (zinc finger)"/>
    <property type="match status" value="1"/>
</dbReference>
<dbReference type="InterPro" id="IPR011011">
    <property type="entry name" value="Znf_FYVE_PHD"/>
</dbReference>
<dbReference type="EMBL" id="JASCZI010151778">
    <property type="protein sequence ID" value="MED6174418.1"/>
    <property type="molecule type" value="Genomic_DNA"/>
</dbReference>
<protein>
    <recommendedName>
        <fullName evidence="7">AIPP2-like SPOC-like domain-containing protein</fullName>
    </recommendedName>
</protein>
<comment type="caution">
    <text evidence="8">The sequence shown here is derived from an EMBL/GenBank/DDBJ whole genome shotgun (WGS) entry which is preliminary data.</text>
</comment>
<dbReference type="InterPro" id="IPR056280">
    <property type="entry name" value="AIPP2-like_SPOC"/>
</dbReference>
<keyword evidence="5" id="KW-0804">Transcription</keyword>
<dbReference type="InterPro" id="IPR013083">
    <property type="entry name" value="Znf_RING/FYVE/PHD"/>
</dbReference>
<dbReference type="InterPro" id="IPR049914">
    <property type="entry name" value="PHD1-3/5-6"/>
</dbReference>
<keyword evidence="9" id="KW-1185">Reference proteome</keyword>
<evidence type="ECO:0000256" key="1">
    <source>
        <dbReference type="ARBA" id="ARBA00022723"/>
    </source>
</evidence>
<evidence type="ECO:0000256" key="2">
    <source>
        <dbReference type="ARBA" id="ARBA00022771"/>
    </source>
</evidence>
<dbReference type="PANTHER" id="PTHR33304">
    <property type="match status" value="1"/>
</dbReference>
<evidence type="ECO:0000313" key="9">
    <source>
        <dbReference type="Proteomes" id="UP001341840"/>
    </source>
</evidence>
<feature type="compositionally biased region" description="Polar residues" evidence="6">
    <location>
        <begin position="64"/>
        <end position="75"/>
    </location>
</feature>